<dbReference type="OrthoDB" id="1002465at2"/>
<evidence type="ECO:0008006" key="3">
    <source>
        <dbReference type="Google" id="ProtNLM"/>
    </source>
</evidence>
<organism evidence="1 2">
    <name type="scientific">Chitinophaga silvatica</name>
    <dbReference type="NCBI Taxonomy" id="2282649"/>
    <lineage>
        <taxon>Bacteria</taxon>
        <taxon>Pseudomonadati</taxon>
        <taxon>Bacteroidota</taxon>
        <taxon>Chitinophagia</taxon>
        <taxon>Chitinophagales</taxon>
        <taxon>Chitinophagaceae</taxon>
        <taxon>Chitinophaga</taxon>
    </lineage>
</organism>
<comment type="caution">
    <text evidence="1">The sequence shown here is derived from an EMBL/GenBank/DDBJ whole genome shotgun (WGS) entry which is preliminary data.</text>
</comment>
<accession>A0A3E1Y8E9</accession>
<dbReference type="AlphaFoldDB" id="A0A3E1Y8E9"/>
<gene>
    <name evidence="1" type="ORF">DVR12_13620</name>
</gene>
<name>A0A3E1Y8E9_9BACT</name>
<proteinExistence type="predicted"/>
<evidence type="ECO:0000313" key="1">
    <source>
        <dbReference type="EMBL" id="RFS21698.1"/>
    </source>
</evidence>
<reference evidence="1 2" key="1">
    <citation type="submission" date="2018-07" db="EMBL/GenBank/DDBJ databases">
        <title>Chitinophaga K2CV101002-2 sp. nov., isolated from a monsoon evergreen broad-leaved forest soil.</title>
        <authorList>
            <person name="Lv Y."/>
        </authorList>
    </citation>
    <scope>NUCLEOTIDE SEQUENCE [LARGE SCALE GENOMIC DNA]</scope>
    <source>
        <strain evidence="1 2">GDMCC 1.1288</strain>
    </source>
</reference>
<dbReference type="EMBL" id="QPMM01000007">
    <property type="protein sequence ID" value="RFS21698.1"/>
    <property type="molecule type" value="Genomic_DNA"/>
</dbReference>
<dbReference type="PROSITE" id="PS51257">
    <property type="entry name" value="PROKAR_LIPOPROTEIN"/>
    <property type="match status" value="1"/>
</dbReference>
<protein>
    <recommendedName>
        <fullName evidence="3">PKD-like family protein</fullName>
    </recommendedName>
</protein>
<dbReference type="InterPro" id="IPR032183">
    <property type="entry name" value="PKD-like"/>
</dbReference>
<dbReference type="SUPFAM" id="SSF82171">
    <property type="entry name" value="DPP6 N-terminal domain-like"/>
    <property type="match status" value="1"/>
</dbReference>
<dbReference type="Proteomes" id="UP000260644">
    <property type="component" value="Unassembled WGS sequence"/>
</dbReference>
<evidence type="ECO:0000313" key="2">
    <source>
        <dbReference type="Proteomes" id="UP000260644"/>
    </source>
</evidence>
<keyword evidence="2" id="KW-1185">Reference proteome</keyword>
<dbReference type="RefSeq" id="WP_116976242.1">
    <property type="nucleotide sequence ID" value="NZ_QPMM01000007.1"/>
</dbReference>
<sequence>MKFNKTYTYLLAATALLSSCIKDKGNYNYLTGNKVDIRYPASSLTIYVGDTLRYSPSRTFSNPSDTSDFDHAWYLNGKLYSNKPVLEYAATEVTGFSVAYYMTDRKTGITFTPPTFLILSISSPFVLGWGFLYQDAAGNSEVGHINVNATTGAYVDYTDLYKKANGSPMGTQPFKLAPYIMRGTPGIFVMQKGTPGPLDLSGNDMKKKLIASQSFTRGAPDNFEPVDFATFASGDLFVNKNGDLYARFFNGAAVFTIPWMSSPVSIAKGMQITDIWDSWYKTTLTGMLYDRLNKRVVWVDGSRFFPGGGVVMDSLPQPVTPYPANYTSLHNLGSWDYVWGGTFNDAYGILKGGMLIKNPADQQIYYEDFNFNNSQGKGTLTPGKRIPFTGTSLVNSNSKYVAVKLRDYIVFSGGANNTNLYYFDAIAGTVTQYTSFGSSINSITCSDDSQQIAVALEEGAVIIYDISNETMLSGKPKELHRLNNLGKVIDVFFKSYKTQ</sequence>
<dbReference type="Pfam" id="PF16407">
    <property type="entry name" value="PKD_2"/>
    <property type="match status" value="1"/>
</dbReference>